<proteinExistence type="inferred from homology"/>
<dbReference type="AlphaFoldDB" id="A0A401Q1M8"/>
<evidence type="ECO:0008006" key="9">
    <source>
        <dbReference type="Google" id="ProtNLM"/>
    </source>
</evidence>
<sequence>MAEQEIEDFEADSVSDTAYMLNHVHPPPYSIDDQPWPLEARSMCEFWGWAFLVTVFNFVLFLLNFVLMATVFCIVLLPTIVVVYFGFQCHSRVIHSDAYYCKTILDDNSSSALIILGFVLMSPLIVIAMVTYCSVARRLRLFLCFVPYTRAVYKGMKWTGHDHPSGCCCCGKEWDSNLKAWV</sequence>
<evidence type="ECO:0000313" key="7">
    <source>
        <dbReference type="EMBL" id="GCB79254.1"/>
    </source>
</evidence>
<dbReference type="GO" id="GO:0030165">
    <property type="term" value="F:PDZ domain binding"/>
    <property type="evidence" value="ECO:0007669"/>
    <property type="project" value="TreeGrafter"/>
</dbReference>
<gene>
    <name evidence="7" type="ORF">scyTo_0017862</name>
</gene>
<feature type="transmembrane region" description="Helical" evidence="6">
    <location>
        <begin position="46"/>
        <end position="63"/>
    </location>
</feature>
<keyword evidence="4 6" id="KW-1133">Transmembrane helix</keyword>
<dbReference type="Proteomes" id="UP000288216">
    <property type="component" value="Unassembled WGS sequence"/>
</dbReference>
<evidence type="ECO:0000256" key="2">
    <source>
        <dbReference type="ARBA" id="ARBA00005734"/>
    </source>
</evidence>
<evidence type="ECO:0000256" key="3">
    <source>
        <dbReference type="ARBA" id="ARBA00022692"/>
    </source>
</evidence>
<dbReference type="InterPro" id="IPR033355">
    <property type="entry name" value="TMEM88"/>
</dbReference>
<evidence type="ECO:0000256" key="4">
    <source>
        <dbReference type="ARBA" id="ARBA00022989"/>
    </source>
</evidence>
<accession>A0A401Q1M8</accession>
<reference evidence="7 8" key="1">
    <citation type="journal article" date="2018" name="Nat. Ecol. Evol.">
        <title>Shark genomes provide insights into elasmobranch evolution and the origin of vertebrates.</title>
        <authorList>
            <person name="Hara Y"/>
            <person name="Yamaguchi K"/>
            <person name="Onimaru K"/>
            <person name="Kadota M"/>
            <person name="Koyanagi M"/>
            <person name="Keeley SD"/>
            <person name="Tatsumi K"/>
            <person name="Tanaka K"/>
            <person name="Motone F"/>
            <person name="Kageyama Y"/>
            <person name="Nozu R"/>
            <person name="Adachi N"/>
            <person name="Nishimura O"/>
            <person name="Nakagawa R"/>
            <person name="Tanegashima C"/>
            <person name="Kiyatake I"/>
            <person name="Matsumoto R"/>
            <person name="Murakumo K"/>
            <person name="Nishida K"/>
            <person name="Terakita A"/>
            <person name="Kuratani S"/>
            <person name="Sato K"/>
            <person name="Hyodo S Kuraku.S."/>
        </authorList>
    </citation>
    <scope>NUCLEOTIDE SEQUENCE [LARGE SCALE GENOMIC DNA]</scope>
</reference>
<comment type="caution">
    <text evidence="7">The sequence shown here is derived from an EMBL/GenBank/DDBJ whole genome shotgun (WGS) entry which is preliminary data.</text>
</comment>
<dbReference type="EMBL" id="BFAA01011957">
    <property type="protein sequence ID" value="GCB79254.1"/>
    <property type="molecule type" value="Genomic_DNA"/>
</dbReference>
<dbReference type="OrthoDB" id="9948320at2759"/>
<feature type="transmembrane region" description="Helical" evidence="6">
    <location>
        <begin position="112"/>
        <end position="133"/>
    </location>
</feature>
<evidence type="ECO:0000256" key="1">
    <source>
        <dbReference type="ARBA" id="ARBA00004141"/>
    </source>
</evidence>
<dbReference type="PANTHER" id="PTHR28628">
    <property type="entry name" value="TRANSMEMBRANE PROTEIN 88-RELATED"/>
    <property type="match status" value="1"/>
</dbReference>
<organism evidence="7 8">
    <name type="scientific">Scyliorhinus torazame</name>
    <name type="common">Cloudy catshark</name>
    <name type="synonym">Catulus torazame</name>
    <dbReference type="NCBI Taxonomy" id="75743"/>
    <lineage>
        <taxon>Eukaryota</taxon>
        <taxon>Metazoa</taxon>
        <taxon>Chordata</taxon>
        <taxon>Craniata</taxon>
        <taxon>Vertebrata</taxon>
        <taxon>Chondrichthyes</taxon>
        <taxon>Elasmobranchii</taxon>
        <taxon>Galeomorphii</taxon>
        <taxon>Galeoidea</taxon>
        <taxon>Carcharhiniformes</taxon>
        <taxon>Scyliorhinidae</taxon>
        <taxon>Scyliorhinus</taxon>
    </lineage>
</organism>
<keyword evidence="5 6" id="KW-0472">Membrane</keyword>
<feature type="transmembrane region" description="Helical" evidence="6">
    <location>
        <begin position="70"/>
        <end position="87"/>
    </location>
</feature>
<dbReference type="GO" id="GO:0005886">
    <property type="term" value="C:plasma membrane"/>
    <property type="evidence" value="ECO:0007669"/>
    <property type="project" value="TreeGrafter"/>
</dbReference>
<dbReference type="OMA" id="CCLAWTL"/>
<name>A0A401Q1M8_SCYTO</name>
<evidence type="ECO:0000256" key="6">
    <source>
        <dbReference type="SAM" id="Phobius"/>
    </source>
</evidence>
<keyword evidence="3 6" id="KW-0812">Transmembrane</keyword>
<evidence type="ECO:0000256" key="5">
    <source>
        <dbReference type="ARBA" id="ARBA00023136"/>
    </source>
</evidence>
<protein>
    <recommendedName>
        <fullName evidence="9">Transmembrane protein 88</fullName>
    </recommendedName>
</protein>
<dbReference type="PANTHER" id="PTHR28628:SF4">
    <property type="entry name" value="TRANSMEMBRANE PROTEIN 88B"/>
    <property type="match status" value="1"/>
</dbReference>
<dbReference type="STRING" id="75743.A0A401Q1M8"/>
<keyword evidence="8" id="KW-1185">Reference proteome</keyword>
<evidence type="ECO:0000313" key="8">
    <source>
        <dbReference type="Proteomes" id="UP000288216"/>
    </source>
</evidence>
<comment type="subcellular location">
    <subcellularLocation>
        <location evidence="1">Membrane</location>
        <topology evidence="1">Multi-pass membrane protein</topology>
    </subcellularLocation>
</comment>
<comment type="similarity">
    <text evidence="2">Belongs to the TMEM88 family.</text>
</comment>